<protein>
    <submittedName>
        <fullName evidence="1">Uncharacterized protein</fullName>
    </submittedName>
</protein>
<dbReference type="Proteomes" id="UP000240538">
    <property type="component" value="Segment"/>
</dbReference>
<evidence type="ECO:0000313" key="1">
    <source>
        <dbReference type="EMBL" id="AUM58552.1"/>
    </source>
</evidence>
<gene>
    <name evidence="1" type="ORF">phiP43_194</name>
</gene>
<keyword evidence="2" id="KW-1185">Reference proteome</keyword>
<name>A0A2I6PFQ1_9CAUD</name>
<organism evidence="1 2">
    <name type="scientific">Proteus phage phiP4-3</name>
    <dbReference type="NCBI Taxonomy" id="2065203"/>
    <lineage>
        <taxon>Viruses</taxon>
        <taxon>Duplodnaviria</taxon>
        <taxon>Heunggongvirae</taxon>
        <taxon>Uroviricota</taxon>
        <taxon>Caudoviricetes</taxon>
        <taxon>Pantevenvirales</taxon>
        <taxon>Straboviridae</taxon>
        <taxon>Bragavirus</taxon>
        <taxon>Bragavirus p43</taxon>
    </lineage>
</organism>
<reference evidence="1 2" key="1">
    <citation type="submission" date="2017-12" db="EMBL/GenBank/DDBJ databases">
        <title>Complete genome sequence and characterization of bacteriophage phiP4-3 infecting Proteus pennea.</title>
        <authorList>
            <person name="He Y."/>
            <person name="Yang H."/>
        </authorList>
    </citation>
    <scope>NUCLEOTIDE SEQUENCE [LARGE SCALE GENOMIC DNA]</scope>
</reference>
<dbReference type="EMBL" id="MG696114">
    <property type="protein sequence ID" value="AUM58552.1"/>
    <property type="molecule type" value="Genomic_DNA"/>
</dbReference>
<accession>A0A2I6PFQ1</accession>
<sequence>MAILQSKYGTTTKTAVHLKEDDQIEIILSEKPIKDPIDMWAPLYQNTALPFRLKAKVIYVSPLRDTISVISKQFSSGAVLGNIMSSFKGVNLYEFISSGSIIIPANMILTVYKNNNPVNLSDMTWSKETKGYSWVQLKEDDVITSNKGKQFKVLYLTDKTVLIQEDDKEPILIRSSDNTAMDAFNLKWEPQC</sequence>
<proteinExistence type="predicted"/>
<evidence type="ECO:0000313" key="2">
    <source>
        <dbReference type="Proteomes" id="UP000240538"/>
    </source>
</evidence>